<feature type="domain" description="NodB homology" evidence="1">
    <location>
        <begin position="31"/>
        <end position="127"/>
    </location>
</feature>
<dbReference type="RefSeq" id="WP_379768214.1">
    <property type="nucleotide sequence ID" value="NZ_JBHSXI010000011.1"/>
</dbReference>
<proteinExistence type="predicted"/>
<evidence type="ECO:0000313" key="3">
    <source>
        <dbReference type="Proteomes" id="UP001596333"/>
    </source>
</evidence>
<organism evidence="2 3">
    <name type="scientific">Halorubrum trueperi</name>
    <dbReference type="NCBI Taxonomy" id="2004704"/>
    <lineage>
        <taxon>Archaea</taxon>
        <taxon>Methanobacteriati</taxon>
        <taxon>Methanobacteriota</taxon>
        <taxon>Stenosarchaea group</taxon>
        <taxon>Halobacteria</taxon>
        <taxon>Halobacteriales</taxon>
        <taxon>Haloferacaceae</taxon>
        <taxon>Halorubrum</taxon>
    </lineage>
</organism>
<dbReference type="AlphaFoldDB" id="A0ABD5UQ35"/>
<keyword evidence="3" id="KW-1185">Reference proteome</keyword>
<evidence type="ECO:0000313" key="2">
    <source>
        <dbReference type="EMBL" id="MFC6889422.1"/>
    </source>
</evidence>
<gene>
    <name evidence="2" type="ORF">ACFQEY_10405</name>
</gene>
<evidence type="ECO:0000259" key="1">
    <source>
        <dbReference type="Pfam" id="PF01522"/>
    </source>
</evidence>
<dbReference type="EMBL" id="JBHSXI010000011">
    <property type="protein sequence ID" value="MFC6889422.1"/>
    <property type="molecule type" value="Genomic_DNA"/>
</dbReference>
<dbReference type="InterPro" id="IPR011330">
    <property type="entry name" value="Glyco_hydro/deAcase_b/a-brl"/>
</dbReference>
<protein>
    <submittedName>
        <fullName evidence="2">Polysaccharide deacetylase family protein</fullName>
    </submittedName>
</protein>
<dbReference type="Proteomes" id="UP001596333">
    <property type="component" value="Unassembled WGS sequence"/>
</dbReference>
<accession>A0ABD5UQ35</accession>
<dbReference type="InterPro" id="IPR002509">
    <property type="entry name" value="NODB_dom"/>
</dbReference>
<comment type="caution">
    <text evidence="2">The sequence shown here is derived from an EMBL/GenBank/DDBJ whole genome shotgun (WGS) entry which is preliminary data.</text>
</comment>
<dbReference type="Gene3D" id="3.20.20.370">
    <property type="entry name" value="Glycoside hydrolase/deacetylase"/>
    <property type="match status" value="1"/>
</dbReference>
<reference evidence="2 3" key="1">
    <citation type="journal article" date="2019" name="Int. J. Syst. Evol. Microbiol.">
        <title>The Global Catalogue of Microorganisms (GCM) 10K type strain sequencing project: providing services to taxonomists for standard genome sequencing and annotation.</title>
        <authorList>
            <consortium name="The Broad Institute Genomics Platform"/>
            <consortium name="The Broad Institute Genome Sequencing Center for Infectious Disease"/>
            <person name="Wu L."/>
            <person name="Ma J."/>
        </authorList>
    </citation>
    <scope>NUCLEOTIDE SEQUENCE [LARGE SCALE GENOMIC DNA]</scope>
    <source>
        <strain evidence="2 3">Y73</strain>
    </source>
</reference>
<dbReference type="SUPFAM" id="SSF88713">
    <property type="entry name" value="Glycoside hydrolase/deacetylase"/>
    <property type="match status" value="1"/>
</dbReference>
<sequence length="311" mass="34142">MGTFVLSIDAELGWGRYDDASPPSDRLESGRAGWATLLDLLDTYNVPATWAVVGHLFLPACDRVHATHPAGDEWFARERDEWADRPDLRFAPDLIRAIDDANADHEIGCHSFTHVDFGDDSTTTEIARAELVAALEAAASSPVSAAMTSVAFPNDSVGHRDVLAEWGFTCYRGPAPDRERFAPSLLRRLGDATVGPPPIVEPTIDEFGLVNVPASLHLFELDGPARRICERVVGDPAVAAVRRGIDAVTEEDGVFHVWLRPNDLIADEDVERLRTVLAHVAHCRDLAGLEVRTMREVSRRVESRVEPSART</sequence>
<dbReference type="Pfam" id="PF01522">
    <property type="entry name" value="Polysacc_deac_1"/>
    <property type="match status" value="1"/>
</dbReference>
<name>A0ABD5UQ35_9EURY</name>